<evidence type="ECO:0000256" key="5">
    <source>
        <dbReference type="ARBA" id="ARBA00022989"/>
    </source>
</evidence>
<keyword evidence="11" id="KW-1185">Reference proteome</keyword>
<dbReference type="AlphaFoldDB" id="K0T1F9"/>
<comment type="subcellular location">
    <subcellularLocation>
        <location evidence="1">Membrane</location>
        <topology evidence="1">Single-pass membrane protein</topology>
    </subcellularLocation>
</comment>
<comment type="caution">
    <text evidence="10">The sequence shown here is derived from an EMBL/GenBank/DDBJ whole genome shotgun (WGS) entry which is preliminary data.</text>
</comment>
<dbReference type="Pfam" id="PF02416">
    <property type="entry name" value="TatA_B_E"/>
    <property type="match status" value="1"/>
</dbReference>
<evidence type="ECO:0000256" key="6">
    <source>
        <dbReference type="ARBA" id="ARBA00023010"/>
    </source>
</evidence>
<evidence type="ECO:0000313" key="11">
    <source>
        <dbReference type="Proteomes" id="UP000266841"/>
    </source>
</evidence>
<accession>K0T1F9</accession>
<keyword evidence="5 9" id="KW-1133">Transmembrane helix</keyword>
<organism evidence="10 11">
    <name type="scientific">Thalassiosira oceanica</name>
    <name type="common">Marine diatom</name>
    <dbReference type="NCBI Taxonomy" id="159749"/>
    <lineage>
        <taxon>Eukaryota</taxon>
        <taxon>Sar</taxon>
        <taxon>Stramenopiles</taxon>
        <taxon>Ochrophyta</taxon>
        <taxon>Bacillariophyta</taxon>
        <taxon>Coscinodiscophyceae</taxon>
        <taxon>Thalassiosirophycidae</taxon>
        <taxon>Thalassiosirales</taxon>
        <taxon>Thalassiosiraceae</taxon>
        <taxon>Thalassiosira</taxon>
    </lineage>
</organism>
<keyword evidence="7 9" id="KW-0472">Membrane</keyword>
<dbReference type="Gene3D" id="1.20.5.3310">
    <property type="match status" value="1"/>
</dbReference>
<evidence type="ECO:0000256" key="8">
    <source>
        <dbReference type="SAM" id="MobiDB-lite"/>
    </source>
</evidence>
<keyword evidence="3 9" id="KW-0812">Transmembrane</keyword>
<sequence length="117" mass="12519">MPTSGRRRHPSRSSDAITSIRGPTVPSATSTQLRSFFGLGPGELVLIAVAGLIVVGPSKLLEFSREAGEVAGKSASGLGDEWSELKSIPEEFQKGMEEGETESRSRRAKVMDDVDDE</sequence>
<dbReference type="EMBL" id="AGNL01007039">
    <property type="protein sequence ID" value="EJK71580.1"/>
    <property type="molecule type" value="Genomic_DNA"/>
</dbReference>
<feature type="region of interest" description="Disordered" evidence="8">
    <location>
        <begin position="91"/>
        <end position="117"/>
    </location>
</feature>
<dbReference type="Proteomes" id="UP000266841">
    <property type="component" value="Unassembled WGS sequence"/>
</dbReference>
<feature type="region of interest" description="Disordered" evidence="8">
    <location>
        <begin position="1"/>
        <end position="28"/>
    </location>
</feature>
<dbReference type="OMA" id="FNKGMEV"/>
<evidence type="ECO:0000256" key="2">
    <source>
        <dbReference type="ARBA" id="ARBA00022448"/>
    </source>
</evidence>
<reference evidence="10 11" key="1">
    <citation type="journal article" date="2012" name="Genome Biol.">
        <title>Genome and low-iron response of an oceanic diatom adapted to chronic iron limitation.</title>
        <authorList>
            <person name="Lommer M."/>
            <person name="Specht M."/>
            <person name="Roy A.S."/>
            <person name="Kraemer L."/>
            <person name="Andreson R."/>
            <person name="Gutowska M.A."/>
            <person name="Wolf J."/>
            <person name="Bergner S.V."/>
            <person name="Schilhabel M.B."/>
            <person name="Klostermeier U.C."/>
            <person name="Beiko R.G."/>
            <person name="Rosenstiel P."/>
            <person name="Hippler M."/>
            <person name="Laroche J."/>
        </authorList>
    </citation>
    <scope>NUCLEOTIDE SEQUENCE [LARGE SCALE GENOMIC DNA]</scope>
    <source>
        <strain evidence="10 11">CCMP1005</strain>
    </source>
</reference>
<evidence type="ECO:0000256" key="9">
    <source>
        <dbReference type="SAM" id="Phobius"/>
    </source>
</evidence>
<dbReference type="eggNOG" id="ENOG502R6AU">
    <property type="taxonomic scope" value="Eukaryota"/>
</dbReference>
<gene>
    <name evidence="10" type="ORF">THAOC_06959</name>
</gene>
<keyword evidence="4" id="KW-0653">Protein transport</keyword>
<keyword evidence="6" id="KW-0811">Translocation</keyword>
<dbReference type="OrthoDB" id="1923722at2759"/>
<keyword evidence="2" id="KW-0813">Transport</keyword>
<evidence type="ECO:0000256" key="7">
    <source>
        <dbReference type="ARBA" id="ARBA00023136"/>
    </source>
</evidence>
<evidence type="ECO:0008006" key="12">
    <source>
        <dbReference type="Google" id="ProtNLM"/>
    </source>
</evidence>
<feature type="transmembrane region" description="Helical" evidence="9">
    <location>
        <begin position="36"/>
        <end position="55"/>
    </location>
</feature>
<evidence type="ECO:0000256" key="1">
    <source>
        <dbReference type="ARBA" id="ARBA00004167"/>
    </source>
</evidence>
<name>K0T1F9_THAOC</name>
<protein>
    <recommendedName>
        <fullName evidence="12">Sec-independent protein translocase protein TatA</fullName>
    </recommendedName>
</protein>
<evidence type="ECO:0000313" key="10">
    <source>
        <dbReference type="EMBL" id="EJK71580.1"/>
    </source>
</evidence>
<dbReference type="InterPro" id="IPR003369">
    <property type="entry name" value="TatA/B/E"/>
</dbReference>
<evidence type="ECO:0000256" key="3">
    <source>
        <dbReference type="ARBA" id="ARBA00022692"/>
    </source>
</evidence>
<evidence type="ECO:0000256" key="4">
    <source>
        <dbReference type="ARBA" id="ARBA00022927"/>
    </source>
</evidence>
<feature type="compositionally biased region" description="Basic residues" evidence="8">
    <location>
        <begin position="1"/>
        <end position="11"/>
    </location>
</feature>
<proteinExistence type="predicted"/>